<evidence type="ECO:0000313" key="2">
    <source>
        <dbReference type="EMBL" id="KAJ8875804.1"/>
    </source>
</evidence>
<gene>
    <name evidence="2" type="ORF">PR048_023705</name>
</gene>
<proteinExistence type="predicted"/>
<organism evidence="2 3">
    <name type="scientific">Dryococelus australis</name>
    <dbReference type="NCBI Taxonomy" id="614101"/>
    <lineage>
        <taxon>Eukaryota</taxon>
        <taxon>Metazoa</taxon>
        <taxon>Ecdysozoa</taxon>
        <taxon>Arthropoda</taxon>
        <taxon>Hexapoda</taxon>
        <taxon>Insecta</taxon>
        <taxon>Pterygota</taxon>
        <taxon>Neoptera</taxon>
        <taxon>Polyneoptera</taxon>
        <taxon>Phasmatodea</taxon>
        <taxon>Verophasmatodea</taxon>
        <taxon>Anareolatae</taxon>
        <taxon>Phasmatidae</taxon>
        <taxon>Eurycanthinae</taxon>
        <taxon>Dryococelus</taxon>
    </lineage>
</organism>
<name>A0ABQ9GUW5_9NEOP</name>
<dbReference type="Proteomes" id="UP001159363">
    <property type="component" value="Chromosome 8"/>
</dbReference>
<sequence>MSGLSKMRLVFMNISRVRVRASGLLSCVRENGMLQATAPREEQLMPPRAVLHRAAVMFNCILFLCTALVTLASKVTVEGKERDLQEALNHLASRLEGLEHENSDLKR</sequence>
<accession>A0ABQ9GUW5</accession>
<feature type="transmembrane region" description="Helical" evidence="1">
    <location>
        <begin position="50"/>
        <end position="72"/>
    </location>
</feature>
<evidence type="ECO:0000313" key="3">
    <source>
        <dbReference type="Proteomes" id="UP001159363"/>
    </source>
</evidence>
<keyword evidence="1" id="KW-0812">Transmembrane</keyword>
<dbReference type="EMBL" id="JARBHB010000009">
    <property type="protein sequence ID" value="KAJ8875804.1"/>
    <property type="molecule type" value="Genomic_DNA"/>
</dbReference>
<comment type="caution">
    <text evidence="2">The sequence shown here is derived from an EMBL/GenBank/DDBJ whole genome shotgun (WGS) entry which is preliminary data.</text>
</comment>
<reference evidence="2 3" key="1">
    <citation type="submission" date="2023-02" db="EMBL/GenBank/DDBJ databases">
        <title>LHISI_Scaffold_Assembly.</title>
        <authorList>
            <person name="Stuart O.P."/>
            <person name="Cleave R."/>
            <person name="Magrath M.J.L."/>
            <person name="Mikheyev A.S."/>
        </authorList>
    </citation>
    <scope>NUCLEOTIDE SEQUENCE [LARGE SCALE GENOMIC DNA]</scope>
    <source>
        <strain evidence="2">Daus_M_001</strain>
        <tissue evidence="2">Leg muscle</tissue>
    </source>
</reference>
<protein>
    <submittedName>
        <fullName evidence="2">Uncharacterized protein</fullName>
    </submittedName>
</protein>
<keyword evidence="3" id="KW-1185">Reference proteome</keyword>
<keyword evidence="1" id="KW-0472">Membrane</keyword>
<keyword evidence="1" id="KW-1133">Transmembrane helix</keyword>
<evidence type="ECO:0000256" key="1">
    <source>
        <dbReference type="SAM" id="Phobius"/>
    </source>
</evidence>